<dbReference type="InterPro" id="IPR036390">
    <property type="entry name" value="WH_DNA-bd_sf"/>
</dbReference>
<dbReference type="PRINTS" id="PR00598">
    <property type="entry name" value="HTHMARR"/>
</dbReference>
<evidence type="ECO:0000313" key="4">
    <source>
        <dbReference type="Proteomes" id="UP000528608"/>
    </source>
</evidence>
<dbReference type="PROSITE" id="PS50995">
    <property type="entry name" value="HTH_MARR_2"/>
    <property type="match status" value="1"/>
</dbReference>
<dbReference type="AlphaFoldDB" id="A0A7W8B558"/>
<keyword evidence="3" id="KW-0238">DNA-binding</keyword>
<proteinExistence type="predicted"/>
<dbReference type="GO" id="GO:0006950">
    <property type="term" value="P:response to stress"/>
    <property type="evidence" value="ECO:0007669"/>
    <property type="project" value="TreeGrafter"/>
</dbReference>
<dbReference type="RefSeq" id="WP_102920651.1">
    <property type="nucleotide sequence ID" value="NZ_JACHJF010000001.1"/>
</dbReference>
<dbReference type="PANTHER" id="PTHR33164:SF43">
    <property type="entry name" value="HTH-TYPE TRANSCRIPTIONAL REPRESSOR YETL"/>
    <property type="match status" value="1"/>
</dbReference>
<comment type="caution">
    <text evidence="3">The sequence shown here is derived from an EMBL/GenBank/DDBJ whole genome shotgun (WGS) entry which is preliminary data.</text>
</comment>
<dbReference type="GO" id="GO:0003677">
    <property type="term" value="F:DNA binding"/>
    <property type="evidence" value="ECO:0007669"/>
    <property type="project" value="UniProtKB-KW"/>
</dbReference>
<feature type="domain" description="HTH marR-type" evidence="2">
    <location>
        <begin position="32"/>
        <end position="160"/>
    </location>
</feature>
<protein>
    <submittedName>
        <fullName evidence="3">DNA-binding MarR family transcriptional regulator</fullName>
    </submittedName>
</protein>
<evidence type="ECO:0000256" key="1">
    <source>
        <dbReference type="SAM" id="MobiDB-lite"/>
    </source>
</evidence>
<evidence type="ECO:0000259" key="2">
    <source>
        <dbReference type="PROSITE" id="PS50995"/>
    </source>
</evidence>
<evidence type="ECO:0000313" key="3">
    <source>
        <dbReference type="EMBL" id="MBB5117000.1"/>
    </source>
</evidence>
<dbReference type="Pfam" id="PF01047">
    <property type="entry name" value="MarR"/>
    <property type="match status" value="1"/>
</dbReference>
<feature type="region of interest" description="Disordered" evidence="1">
    <location>
        <begin position="1"/>
        <end position="20"/>
    </location>
</feature>
<dbReference type="EMBL" id="JACHJF010000001">
    <property type="protein sequence ID" value="MBB5117000.1"/>
    <property type="molecule type" value="Genomic_DNA"/>
</dbReference>
<dbReference type="PANTHER" id="PTHR33164">
    <property type="entry name" value="TRANSCRIPTIONAL REGULATOR, MARR FAMILY"/>
    <property type="match status" value="1"/>
</dbReference>
<gene>
    <name evidence="3" type="ORF">FHS36_000398</name>
</gene>
<dbReference type="InterPro" id="IPR036388">
    <property type="entry name" value="WH-like_DNA-bd_sf"/>
</dbReference>
<dbReference type="OrthoDB" id="4807076at2"/>
<feature type="compositionally biased region" description="Basic and acidic residues" evidence="1">
    <location>
        <begin position="1"/>
        <end position="10"/>
    </location>
</feature>
<dbReference type="SMART" id="SM00347">
    <property type="entry name" value="HTH_MARR"/>
    <property type="match status" value="1"/>
</dbReference>
<name>A0A7W8B558_STREU</name>
<dbReference type="SUPFAM" id="SSF46785">
    <property type="entry name" value="Winged helix' DNA-binding domain"/>
    <property type="match status" value="1"/>
</dbReference>
<organism evidence="3 4">
    <name type="scientific">Streptomyces eurocidicus</name>
    <name type="common">Streptoverticillium eurocidicus</name>
    <dbReference type="NCBI Taxonomy" id="66423"/>
    <lineage>
        <taxon>Bacteria</taxon>
        <taxon>Bacillati</taxon>
        <taxon>Actinomycetota</taxon>
        <taxon>Actinomycetes</taxon>
        <taxon>Kitasatosporales</taxon>
        <taxon>Streptomycetaceae</taxon>
        <taxon>Streptomyces</taxon>
    </lineage>
</organism>
<dbReference type="Proteomes" id="UP000528608">
    <property type="component" value="Unassembled WGS sequence"/>
</dbReference>
<dbReference type="Gene3D" id="1.10.10.10">
    <property type="entry name" value="Winged helix-like DNA-binding domain superfamily/Winged helix DNA-binding domain"/>
    <property type="match status" value="1"/>
</dbReference>
<dbReference type="InterPro" id="IPR039422">
    <property type="entry name" value="MarR/SlyA-like"/>
</dbReference>
<sequence>MTTPEAHPDTQGRPTGTRVDPVDAREAHATAERQLCGLVTGLARRIADHVRERATRLDLTAPQATALRELTGPMTMRELADRMACEPSNATFVIDKLESQGLLERHPHPTDRRAKQLILTPAGTELRERLLTLLKEEGPLAGLSLAEQGALQDLLQRAVTR</sequence>
<reference evidence="3 4" key="1">
    <citation type="submission" date="2020-08" db="EMBL/GenBank/DDBJ databases">
        <title>Genomic Encyclopedia of Type Strains, Phase III (KMG-III): the genomes of soil and plant-associated and newly described type strains.</title>
        <authorList>
            <person name="Whitman W."/>
        </authorList>
    </citation>
    <scope>NUCLEOTIDE SEQUENCE [LARGE SCALE GENOMIC DNA]</scope>
    <source>
        <strain evidence="3 4">CECT 3259</strain>
    </source>
</reference>
<dbReference type="GO" id="GO:0003700">
    <property type="term" value="F:DNA-binding transcription factor activity"/>
    <property type="evidence" value="ECO:0007669"/>
    <property type="project" value="InterPro"/>
</dbReference>
<accession>A0A7W8B558</accession>
<dbReference type="InterPro" id="IPR000835">
    <property type="entry name" value="HTH_MarR-typ"/>
</dbReference>